<sequence length="93" mass="11439">MERKYCYLLKNDAVFANKKEILQSLWKICFYEIIDYYRRGIDHVFKIYLVFEISRYHEKGKFDHFLQKISSRFVIHFKNIVERIFGPIEIAPK</sequence>
<proteinExistence type="predicted"/>
<organism evidence="1 2">
    <name type="scientific">Bonamia ostreae</name>
    <dbReference type="NCBI Taxonomy" id="126728"/>
    <lineage>
        <taxon>Eukaryota</taxon>
        <taxon>Sar</taxon>
        <taxon>Rhizaria</taxon>
        <taxon>Endomyxa</taxon>
        <taxon>Ascetosporea</taxon>
        <taxon>Haplosporida</taxon>
        <taxon>Bonamia</taxon>
    </lineage>
</organism>
<protein>
    <submittedName>
        <fullName evidence="1">Uncharacterized protein</fullName>
    </submittedName>
</protein>
<evidence type="ECO:0000313" key="1">
    <source>
        <dbReference type="EMBL" id="MES1919098.1"/>
    </source>
</evidence>
<dbReference type="Gene3D" id="1.25.40.10">
    <property type="entry name" value="Tetratricopeptide repeat domain"/>
    <property type="match status" value="1"/>
</dbReference>
<evidence type="ECO:0000313" key="2">
    <source>
        <dbReference type="Proteomes" id="UP001439008"/>
    </source>
</evidence>
<dbReference type="Proteomes" id="UP001439008">
    <property type="component" value="Unassembled WGS sequence"/>
</dbReference>
<name>A0ABV2AHC1_9EUKA</name>
<comment type="caution">
    <text evidence="1">The sequence shown here is derived from an EMBL/GenBank/DDBJ whole genome shotgun (WGS) entry which is preliminary data.</text>
</comment>
<reference evidence="1 2" key="1">
    <citation type="journal article" date="2024" name="BMC Biol.">
        <title>Comparative genomics of Ascetosporea gives new insight into the evolutionary basis for animal parasitism in Rhizaria.</title>
        <authorList>
            <person name="Hiltunen Thoren M."/>
            <person name="Onut-Brannstrom I."/>
            <person name="Alfjorden A."/>
            <person name="Peckova H."/>
            <person name="Swords F."/>
            <person name="Hooper C."/>
            <person name="Holzer A.S."/>
            <person name="Bass D."/>
            <person name="Burki F."/>
        </authorList>
    </citation>
    <scope>NUCLEOTIDE SEQUENCE [LARGE SCALE GENOMIC DNA]</scope>
    <source>
        <strain evidence="1">20-A016</strain>
    </source>
</reference>
<dbReference type="EMBL" id="JBDODL010000198">
    <property type="protein sequence ID" value="MES1919098.1"/>
    <property type="molecule type" value="Genomic_DNA"/>
</dbReference>
<accession>A0ABV2AHC1</accession>
<keyword evidence="2" id="KW-1185">Reference proteome</keyword>
<gene>
    <name evidence="1" type="ORF">MHBO_000965</name>
</gene>
<dbReference type="InterPro" id="IPR011990">
    <property type="entry name" value="TPR-like_helical_dom_sf"/>
</dbReference>